<protein>
    <submittedName>
        <fullName evidence="1">Uncharacterized protein</fullName>
    </submittedName>
</protein>
<organism evidence="1 2">
    <name type="scientific">Acetobacter malorum</name>
    <dbReference type="NCBI Taxonomy" id="178901"/>
    <lineage>
        <taxon>Bacteria</taxon>
        <taxon>Pseudomonadati</taxon>
        <taxon>Pseudomonadota</taxon>
        <taxon>Alphaproteobacteria</taxon>
        <taxon>Acetobacterales</taxon>
        <taxon>Acetobacteraceae</taxon>
        <taxon>Acetobacter</taxon>
    </lineage>
</organism>
<evidence type="ECO:0000313" key="2">
    <source>
        <dbReference type="Proteomes" id="UP000077349"/>
    </source>
</evidence>
<evidence type="ECO:0000313" key="1">
    <source>
        <dbReference type="EMBL" id="OAG74952.1"/>
    </source>
</evidence>
<gene>
    <name evidence="1" type="ORF">Amal_03886</name>
</gene>
<accession>A0A177G3S1</accession>
<comment type="caution">
    <text evidence="1">The sequence shown here is derived from an EMBL/GenBank/DDBJ whole genome shotgun (WGS) entry which is preliminary data.</text>
</comment>
<dbReference type="EMBL" id="LVHD01000199">
    <property type="protein sequence ID" value="OAG74952.1"/>
    <property type="molecule type" value="Genomic_DNA"/>
</dbReference>
<dbReference type="AlphaFoldDB" id="A0A177G3S1"/>
<dbReference type="Proteomes" id="UP000077349">
    <property type="component" value="Unassembled WGS sequence"/>
</dbReference>
<name>A0A177G3S1_9PROT</name>
<reference evidence="1 2" key="1">
    <citation type="submission" date="2016-03" db="EMBL/GenBank/DDBJ databases">
        <title>Draft genome sequence of Acetobacter malorum CECT 7742, a strain isolated from strawberry vinegar.</title>
        <authorList>
            <person name="Sainz F."/>
            <person name="Mas A."/>
            <person name="Torija M.J."/>
        </authorList>
    </citation>
    <scope>NUCLEOTIDE SEQUENCE [LARGE SCALE GENOMIC DNA]</scope>
    <source>
        <strain evidence="1 2">CECT 7742</strain>
    </source>
</reference>
<proteinExistence type="predicted"/>
<sequence length="73" mass="8420">MLPHKGLRHNIDVLGRMHHVLRHTGKADRIMHGVKAMPRYDQAFFIRRIHTANACGRQSRLGSCFMAFVLALR</sequence>